<evidence type="ECO:0000313" key="1">
    <source>
        <dbReference type="EMBL" id="SET40413.1"/>
    </source>
</evidence>
<dbReference type="OrthoDB" id="882485at2"/>
<name>A0A1I0E7I3_9BACT</name>
<gene>
    <name evidence="1" type="ORF">SAMN04487998_1708</name>
</gene>
<reference evidence="2" key="1">
    <citation type="submission" date="2016-10" db="EMBL/GenBank/DDBJ databases">
        <authorList>
            <person name="Varghese N."/>
            <person name="Submissions S."/>
        </authorList>
    </citation>
    <scope>NUCLEOTIDE SEQUENCE [LARGE SCALE GENOMIC DNA]</scope>
    <source>
        <strain evidence="2">DSM 15310</strain>
    </source>
</reference>
<proteinExistence type="predicted"/>
<keyword evidence="2" id="KW-1185">Reference proteome</keyword>
<protein>
    <recommendedName>
        <fullName evidence="3">SpoIIAA-like</fullName>
    </recommendedName>
</protein>
<accession>A0A1I0E7I3</accession>
<dbReference type="AlphaFoldDB" id="A0A1I0E7I3"/>
<dbReference type="Proteomes" id="UP000198697">
    <property type="component" value="Unassembled WGS sequence"/>
</dbReference>
<evidence type="ECO:0000313" key="2">
    <source>
        <dbReference type="Proteomes" id="UP000198697"/>
    </source>
</evidence>
<dbReference type="EMBL" id="FOHS01000002">
    <property type="protein sequence ID" value="SET40413.1"/>
    <property type="molecule type" value="Genomic_DNA"/>
</dbReference>
<dbReference type="RefSeq" id="WP_092770399.1">
    <property type="nucleotide sequence ID" value="NZ_FOHS01000002.1"/>
</dbReference>
<evidence type="ECO:0008006" key="3">
    <source>
        <dbReference type="Google" id="ProtNLM"/>
    </source>
</evidence>
<organism evidence="1 2">
    <name type="scientific">Hymenobacter actinosclerus</name>
    <dbReference type="NCBI Taxonomy" id="82805"/>
    <lineage>
        <taxon>Bacteria</taxon>
        <taxon>Pseudomonadati</taxon>
        <taxon>Bacteroidota</taxon>
        <taxon>Cytophagia</taxon>
        <taxon>Cytophagales</taxon>
        <taxon>Hymenobacteraceae</taxon>
        <taxon>Hymenobacter</taxon>
    </lineage>
</organism>
<sequence length="148" mass="16940">MRQQFQNPTGTTFLITEFDQQNNWIYNNWQGLLTMENIQQGSYGILDIIQQSQCPYLLTDNTHLLGSWKHGNDWLEKVWIPQALAAGMTYYAHVKAPGVFGQASVEDMHLRVGSRLPLQLFDEMEDAVAWLREMQALDAKNQGPVSLI</sequence>
<dbReference type="STRING" id="82805.SAMN04487998_1708"/>